<protein>
    <submittedName>
        <fullName evidence="5">Helix-turn-helix transcriptional regulator</fullName>
    </submittedName>
</protein>
<dbReference type="InterPro" id="IPR036388">
    <property type="entry name" value="WH-like_DNA-bd_sf"/>
</dbReference>
<dbReference type="Proteomes" id="UP000636505">
    <property type="component" value="Unassembled WGS sequence"/>
</dbReference>
<name>A0A8J7DQD3_9CYAN</name>
<evidence type="ECO:0000313" key="5">
    <source>
        <dbReference type="EMBL" id="MBE9076369.1"/>
    </source>
</evidence>
<dbReference type="PROSITE" id="PS51118">
    <property type="entry name" value="HTH_HXLR"/>
    <property type="match status" value="1"/>
</dbReference>
<comment type="caution">
    <text evidence="5">The sequence shown here is derived from an EMBL/GenBank/DDBJ whole genome shotgun (WGS) entry which is preliminary data.</text>
</comment>
<dbReference type="GO" id="GO:0003677">
    <property type="term" value="F:DNA binding"/>
    <property type="evidence" value="ECO:0007669"/>
    <property type="project" value="UniProtKB-KW"/>
</dbReference>
<dbReference type="AlphaFoldDB" id="A0A8J7DQD3"/>
<gene>
    <name evidence="5" type="ORF">IQ241_03505</name>
</gene>
<dbReference type="Pfam" id="PF01638">
    <property type="entry name" value="HxlR"/>
    <property type="match status" value="1"/>
</dbReference>
<dbReference type="InterPro" id="IPR002577">
    <property type="entry name" value="HTH_HxlR"/>
</dbReference>
<feature type="domain" description="HTH hxlR-type" evidence="4">
    <location>
        <begin position="22"/>
        <end position="110"/>
    </location>
</feature>
<evidence type="ECO:0000259" key="4">
    <source>
        <dbReference type="PROSITE" id="PS51118"/>
    </source>
</evidence>
<evidence type="ECO:0000256" key="1">
    <source>
        <dbReference type="ARBA" id="ARBA00023015"/>
    </source>
</evidence>
<keyword evidence="1" id="KW-0805">Transcription regulation</keyword>
<dbReference type="PANTHER" id="PTHR33204">
    <property type="entry name" value="TRANSCRIPTIONAL REGULATOR, MARR FAMILY"/>
    <property type="match status" value="1"/>
</dbReference>
<dbReference type="EMBL" id="JADEXG010000005">
    <property type="protein sequence ID" value="MBE9076369.1"/>
    <property type="molecule type" value="Genomic_DNA"/>
</dbReference>
<evidence type="ECO:0000256" key="3">
    <source>
        <dbReference type="ARBA" id="ARBA00023163"/>
    </source>
</evidence>
<dbReference type="Gene3D" id="1.10.10.10">
    <property type="entry name" value="Winged helix-like DNA-binding domain superfamily/Winged helix DNA-binding domain"/>
    <property type="match status" value="1"/>
</dbReference>
<dbReference type="InterPro" id="IPR011991">
    <property type="entry name" value="ArsR-like_HTH"/>
</dbReference>
<dbReference type="PANTHER" id="PTHR33204:SF29">
    <property type="entry name" value="TRANSCRIPTIONAL REGULATOR"/>
    <property type="match status" value="1"/>
</dbReference>
<sequence>MNTVSSPQNNAEATPEICDLPCPVETTLKVIGGKWKALILFHLQSGPKRFNQLRRLIPSVTQRMITMHLRELERDGIIHRQVFDVVPPHVEYSLTELGWTITPILNAMAK</sequence>
<dbReference type="RefSeq" id="WP_193905029.1">
    <property type="nucleotide sequence ID" value="NZ_JADEXG010000005.1"/>
</dbReference>
<reference evidence="5" key="1">
    <citation type="submission" date="2020-10" db="EMBL/GenBank/DDBJ databases">
        <authorList>
            <person name="Castelo-Branco R."/>
            <person name="Eusebio N."/>
            <person name="Adriana R."/>
            <person name="Vieira A."/>
            <person name="Brugerolle De Fraissinette N."/>
            <person name="Rezende De Castro R."/>
            <person name="Schneider M.P."/>
            <person name="Vasconcelos V."/>
            <person name="Leao P.N."/>
        </authorList>
    </citation>
    <scope>NUCLEOTIDE SEQUENCE</scope>
    <source>
        <strain evidence="5">LEGE 07310</strain>
    </source>
</reference>
<dbReference type="InterPro" id="IPR036390">
    <property type="entry name" value="WH_DNA-bd_sf"/>
</dbReference>
<organism evidence="5 6">
    <name type="scientific">Vasconcelosia minhoensis LEGE 07310</name>
    <dbReference type="NCBI Taxonomy" id="915328"/>
    <lineage>
        <taxon>Bacteria</taxon>
        <taxon>Bacillati</taxon>
        <taxon>Cyanobacteriota</taxon>
        <taxon>Cyanophyceae</taxon>
        <taxon>Nodosilineales</taxon>
        <taxon>Cymatolegaceae</taxon>
        <taxon>Vasconcelosia</taxon>
        <taxon>Vasconcelosia minhoensis</taxon>
    </lineage>
</organism>
<keyword evidence="3" id="KW-0804">Transcription</keyword>
<dbReference type="SUPFAM" id="SSF46785">
    <property type="entry name" value="Winged helix' DNA-binding domain"/>
    <property type="match status" value="1"/>
</dbReference>
<evidence type="ECO:0000256" key="2">
    <source>
        <dbReference type="ARBA" id="ARBA00023125"/>
    </source>
</evidence>
<keyword evidence="6" id="KW-1185">Reference proteome</keyword>
<evidence type="ECO:0000313" key="6">
    <source>
        <dbReference type="Proteomes" id="UP000636505"/>
    </source>
</evidence>
<dbReference type="CDD" id="cd00090">
    <property type="entry name" value="HTH_ARSR"/>
    <property type="match status" value="1"/>
</dbReference>
<proteinExistence type="predicted"/>
<accession>A0A8J7DQD3</accession>
<keyword evidence="2" id="KW-0238">DNA-binding</keyword>